<gene>
    <name evidence="2" type="ORF">HF086_003992</name>
</gene>
<evidence type="ECO:0000256" key="1">
    <source>
        <dbReference type="SAM" id="SignalP"/>
    </source>
</evidence>
<sequence length="122" mass="13545">MKCVLALSVFVLIAISSCFANDLIIGTSYNARLSWQHKAEYMGIPFKKRVKEVFYSDPGQQIIKEAKSDRVINYFQGIIARDIDHTSGSATVTAGGVGFSFANIRLKSERGSGLNYQIEIYV</sequence>
<reference evidence="2" key="1">
    <citation type="journal article" date="2021" name="G3 (Bethesda)">
        <title>Genome and transcriptome analysis of the beet armyworm Spodoptera exigua reveals targets for pest control. .</title>
        <authorList>
            <person name="Simon S."/>
            <person name="Breeschoten T."/>
            <person name="Jansen H.J."/>
            <person name="Dirks R.P."/>
            <person name="Schranz M.E."/>
            <person name="Ros V.I.D."/>
        </authorList>
    </citation>
    <scope>NUCLEOTIDE SEQUENCE</scope>
    <source>
        <strain evidence="2">TB_SE_WUR_2020</strain>
    </source>
</reference>
<dbReference type="Proteomes" id="UP000814243">
    <property type="component" value="Unassembled WGS sequence"/>
</dbReference>
<dbReference type="PROSITE" id="PS51257">
    <property type="entry name" value="PROKAR_LIPOPROTEIN"/>
    <property type="match status" value="1"/>
</dbReference>
<evidence type="ECO:0000313" key="2">
    <source>
        <dbReference type="EMBL" id="KAH9630701.1"/>
    </source>
</evidence>
<name>A0A922M5D1_SPOEX</name>
<keyword evidence="1" id="KW-0732">Signal</keyword>
<evidence type="ECO:0008006" key="4">
    <source>
        <dbReference type="Google" id="ProtNLM"/>
    </source>
</evidence>
<protein>
    <recommendedName>
        <fullName evidence="4">Salivary secreted peptide</fullName>
    </recommendedName>
</protein>
<feature type="chain" id="PRO_5037747748" description="Salivary secreted peptide" evidence="1">
    <location>
        <begin position="21"/>
        <end position="122"/>
    </location>
</feature>
<proteinExistence type="predicted"/>
<dbReference type="AlphaFoldDB" id="A0A922M5D1"/>
<dbReference type="Pfam" id="PF15868">
    <property type="entry name" value="MBF2"/>
    <property type="match status" value="1"/>
</dbReference>
<comment type="caution">
    <text evidence="2">The sequence shown here is derived from an EMBL/GenBank/DDBJ whole genome shotgun (WGS) entry which is preliminary data.</text>
</comment>
<organism evidence="2 3">
    <name type="scientific">Spodoptera exigua</name>
    <name type="common">Beet armyworm</name>
    <name type="synonym">Noctua fulgens</name>
    <dbReference type="NCBI Taxonomy" id="7107"/>
    <lineage>
        <taxon>Eukaryota</taxon>
        <taxon>Metazoa</taxon>
        <taxon>Ecdysozoa</taxon>
        <taxon>Arthropoda</taxon>
        <taxon>Hexapoda</taxon>
        <taxon>Insecta</taxon>
        <taxon>Pterygota</taxon>
        <taxon>Neoptera</taxon>
        <taxon>Endopterygota</taxon>
        <taxon>Lepidoptera</taxon>
        <taxon>Glossata</taxon>
        <taxon>Ditrysia</taxon>
        <taxon>Noctuoidea</taxon>
        <taxon>Noctuidae</taxon>
        <taxon>Amphipyrinae</taxon>
        <taxon>Spodoptera</taxon>
    </lineage>
</organism>
<dbReference type="EMBL" id="JACEFF010000814">
    <property type="protein sequence ID" value="KAH9630701.1"/>
    <property type="molecule type" value="Genomic_DNA"/>
</dbReference>
<dbReference type="InterPro" id="IPR031734">
    <property type="entry name" value="MBF2"/>
</dbReference>
<feature type="signal peptide" evidence="1">
    <location>
        <begin position="1"/>
        <end position="20"/>
    </location>
</feature>
<evidence type="ECO:0000313" key="3">
    <source>
        <dbReference type="Proteomes" id="UP000814243"/>
    </source>
</evidence>
<accession>A0A922M5D1</accession>